<evidence type="ECO:0000313" key="2">
    <source>
        <dbReference type="Proteomes" id="UP000054821"/>
    </source>
</evidence>
<dbReference type="EMBL" id="JPDN02000068">
    <property type="protein sequence ID" value="PON20483.1"/>
    <property type="molecule type" value="Genomic_DNA"/>
</dbReference>
<organism evidence="1 2">
    <name type="scientific">Trichoderma gamsii</name>
    <dbReference type="NCBI Taxonomy" id="398673"/>
    <lineage>
        <taxon>Eukaryota</taxon>
        <taxon>Fungi</taxon>
        <taxon>Dikarya</taxon>
        <taxon>Ascomycota</taxon>
        <taxon>Pezizomycotina</taxon>
        <taxon>Sordariomycetes</taxon>
        <taxon>Hypocreomycetidae</taxon>
        <taxon>Hypocreales</taxon>
        <taxon>Hypocreaceae</taxon>
        <taxon>Trichoderma</taxon>
    </lineage>
</organism>
<accession>A0A2P4Z868</accession>
<dbReference type="RefSeq" id="XP_024404413.1">
    <property type="nucleotide sequence ID" value="XM_024550841.1"/>
</dbReference>
<sequence length="97" mass="10840">MHIDGVLDLSASFDPSRDPILFTFFRQEVGCRWGWVTAQAVFVSDSAHILHLSILRLPTRTQIPMYDTSATIFSSDAGASGLYDERISTLGRLCFKD</sequence>
<keyword evidence="2" id="KW-1185">Reference proteome</keyword>
<gene>
    <name evidence="1" type="ORF">TGAM01_v210653</name>
</gene>
<comment type="caution">
    <text evidence="1">The sequence shown here is derived from an EMBL/GenBank/DDBJ whole genome shotgun (WGS) entry which is preliminary data.</text>
</comment>
<evidence type="ECO:0000313" key="1">
    <source>
        <dbReference type="EMBL" id="PON20483.1"/>
    </source>
</evidence>
<dbReference type="Proteomes" id="UP000054821">
    <property type="component" value="Unassembled WGS sequence"/>
</dbReference>
<reference evidence="1 2" key="1">
    <citation type="journal article" date="2016" name="Genome Announc.">
        <title>Draft Whole-Genome Sequence of Trichoderma gamsii T6085, a Promising Biocontrol Agent of Fusarium Head Blight on Wheat.</title>
        <authorList>
            <person name="Baroncelli R."/>
            <person name="Zapparata A."/>
            <person name="Piaggeschi G."/>
            <person name="Sarrocco S."/>
            <person name="Vannacci G."/>
        </authorList>
    </citation>
    <scope>NUCLEOTIDE SEQUENCE [LARGE SCALE GENOMIC DNA]</scope>
    <source>
        <strain evidence="1 2">T6085</strain>
    </source>
</reference>
<dbReference type="AlphaFoldDB" id="A0A2P4Z868"/>
<name>A0A2P4Z868_9HYPO</name>
<protein>
    <submittedName>
        <fullName evidence="1">Uncharacterized protein</fullName>
    </submittedName>
</protein>
<proteinExistence type="predicted"/>
<dbReference type="GeneID" id="36347921"/>